<comment type="caution">
    <text evidence="2">The sequence shown here is derived from an EMBL/GenBank/DDBJ whole genome shotgun (WGS) entry which is preliminary data.</text>
</comment>
<gene>
    <name evidence="2" type="ORF">NDU88_003673</name>
</gene>
<evidence type="ECO:0000256" key="1">
    <source>
        <dbReference type="SAM" id="MobiDB-lite"/>
    </source>
</evidence>
<feature type="compositionally biased region" description="Basic and acidic residues" evidence="1">
    <location>
        <begin position="61"/>
        <end position="74"/>
    </location>
</feature>
<accession>A0AAV7TRY0</accession>
<sequence>MGEDDIYHPFPQGRQHQQVPSFYPSRPLTWEMHKQKVRQQKEGHGQQWTCLLTGVKRNDPADALARDGMTEDQRASFSEDGSGATEESRATAEKSSRENREPEQPDERRPDPSSHHAHQRS</sequence>
<feature type="region of interest" description="Disordered" evidence="1">
    <location>
        <begin position="1"/>
        <end position="22"/>
    </location>
</feature>
<dbReference type="AlphaFoldDB" id="A0AAV7TRY0"/>
<feature type="region of interest" description="Disordered" evidence="1">
    <location>
        <begin position="61"/>
        <end position="121"/>
    </location>
</feature>
<name>A0AAV7TRY0_PLEWA</name>
<proteinExistence type="predicted"/>
<protein>
    <submittedName>
        <fullName evidence="2">Uncharacterized protein</fullName>
    </submittedName>
</protein>
<keyword evidence="3" id="KW-1185">Reference proteome</keyword>
<feature type="compositionally biased region" description="Basic and acidic residues" evidence="1">
    <location>
        <begin position="86"/>
        <end position="114"/>
    </location>
</feature>
<reference evidence="2" key="1">
    <citation type="journal article" date="2022" name="bioRxiv">
        <title>Sequencing and chromosome-scale assembly of the giantPleurodeles waltlgenome.</title>
        <authorList>
            <person name="Brown T."/>
            <person name="Elewa A."/>
            <person name="Iarovenko S."/>
            <person name="Subramanian E."/>
            <person name="Araus A.J."/>
            <person name="Petzold A."/>
            <person name="Susuki M."/>
            <person name="Suzuki K.-i.T."/>
            <person name="Hayashi T."/>
            <person name="Toyoda A."/>
            <person name="Oliveira C."/>
            <person name="Osipova E."/>
            <person name="Leigh N.D."/>
            <person name="Simon A."/>
            <person name="Yun M.H."/>
        </authorList>
    </citation>
    <scope>NUCLEOTIDE SEQUENCE</scope>
    <source>
        <strain evidence="2">20211129_DDA</strain>
        <tissue evidence="2">Liver</tissue>
    </source>
</reference>
<evidence type="ECO:0000313" key="3">
    <source>
        <dbReference type="Proteomes" id="UP001066276"/>
    </source>
</evidence>
<organism evidence="2 3">
    <name type="scientific">Pleurodeles waltl</name>
    <name type="common">Iberian ribbed newt</name>
    <dbReference type="NCBI Taxonomy" id="8319"/>
    <lineage>
        <taxon>Eukaryota</taxon>
        <taxon>Metazoa</taxon>
        <taxon>Chordata</taxon>
        <taxon>Craniata</taxon>
        <taxon>Vertebrata</taxon>
        <taxon>Euteleostomi</taxon>
        <taxon>Amphibia</taxon>
        <taxon>Batrachia</taxon>
        <taxon>Caudata</taxon>
        <taxon>Salamandroidea</taxon>
        <taxon>Salamandridae</taxon>
        <taxon>Pleurodelinae</taxon>
        <taxon>Pleurodeles</taxon>
    </lineage>
</organism>
<dbReference type="EMBL" id="JANPWB010000006">
    <property type="protein sequence ID" value="KAJ1178427.1"/>
    <property type="molecule type" value="Genomic_DNA"/>
</dbReference>
<evidence type="ECO:0000313" key="2">
    <source>
        <dbReference type="EMBL" id="KAJ1178427.1"/>
    </source>
</evidence>
<dbReference type="Proteomes" id="UP001066276">
    <property type="component" value="Chromosome 3_2"/>
</dbReference>